<dbReference type="RefSeq" id="WP_015416248.1">
    <property type="nucleotide sequence ID" value="NC_020409.1"/>
</dbReference>
<keyword evidence="4 9" id="KW-0812">Transmembrane</keyword>
<evidence type="ECO:0000256" key="5">
    <source>
        <dbReference type="ARBA" id="ARBA00022970"/>
    </source>
</evidence>
<evidence type="ECO:0000313" key="11">
    <source>
        <dbReference type="Proteomes" id="UP000011724"/>
    </source>
</evidence>
<dbReference type="GO" id="GO:0022857">
    <property type="term" value="F:transmembrane transporter activity"/>
    <property type="evidence" value="ECO:0007669"/>
    <property type="project" value="InterPro"/>
</dbReference>
<dbReference type="PATRIC" id="fig|879567.3.peg.3203"/>
<feature type="transmembrane region" description="Helical" evidence="9">
    <location>
        <begin position="62"/>
        <end position="81"/>
    </location>
</feature>
<evidence type="ECO:0000256" key="6">
    <source>
        <dbReference type="ARBA" id="ARBA00022989"/>
    </source>
</evidence>
<keyword evidence="3" id="KW-1003">Cell membrane</keyword>
<keyword evidence="11" id="KW-1185">Reference proteome</keyword>
<feature type="transmembrane region" description="Helical" evidence="9">
    <location>
        <begin position="12"/>
        <end position="32"/>
    </location>
</feature>
<evidence type="ECO:0000256" key="9">
    <source>
        <dbReference type="SAM" id="Phobius"/>
    </source>
</evidence>
<comment type="similarity">
    <text evidence="8">Belongs to the binding-protein-dependent transport system permease family. LivHM subfamily.</text>
</comment>
<name>M1WKU5_PSEP2</name>
<evidence type="ECO:0000256" key="3">
    <source>
        <dbReference type="ARBA" id="ARBA00022475"/>
    </source>
</evidence>
<feature type="transmembrane region" description="Helical" evidence="9">
    <location>
        <begin position="39"/>
        <end position="56"/>
    </location>
</feature>
<protein>
    <submittedName>
        <fullName evidence="10">ABC transporter permease protein</fullName>
    </submittedName>
</protein>
<evidence type="ECO:0000313" key="10">
    <source>
        <dbReference type="EMBL" id="CCH50206.1"/>
    </source>
</evidence>
<gene>
    <name evidence="10" type="ordered locus">BN4_20144</name>
</gene>
<dbReference type="Proteomes" id="UP000011724">
    <property type="component" value="Chromosome"/>
</dbReference>
<keyword evidence="7 9" id="KW-0472">Membrane</keyword>
<dbReference type="InterPro" id="IPR001851">
    <property type="entry name" value="ABC_transp_permease"/>
</dbReference>
<evidence type="ECO:0000256" key="8">
    <source>
        <dbReference type="ARBA" id="ARBA00037998"/>
    </source>
</evidence>
<dbReference type="Pfam" id="PF02653">
    <property type="entry name" value="BPD_transp_2"/>
    <property type="match status" value="1"/>
</dbReference>
<feature type="transmembrane region" description="Helical" evidence="9">
    <location>
        <begin position="196"/>
        <end position="222"/>
    </location>
</feature>
<evidence type="ECO:0000256" key="4">
    <source>
        <dbReference type="ARBA" id="ARBA00022692"/>
    </source>
</evidence>
<sequence length="297" mass="32228">MDLVFFAQDCINGVLMGLIYGLVALGLTLIFGVLKVINFAHGSFIMVGMFVSYWVVSLTGLHPYLAMVIIVPIMFMFGYLMQNLLIRPIFIAERDVREPITVIVVTTGMWYVLDNLALLLFGPDYRALAPNPLKGQMLSFGEIFISVPKLYGAATAVATAGGLAWFLQKTRMGRAIRATSLDRDAASLMGINQWKIFNVAFGIGTAVAGIAGAVMTPFYNVYPTVGIPFDVKSFVIVVLGGLGSIWGALIGGVIVGLVESIGPIYMTSTWTEAIVYGLFLLVLFVKPSGLFGQKNDW</sequence>
<feature type="transmembrane region" description="Helical" evidence="9">
    <location>
        <begin position="143"/>
        <end position="167"/>
    </location>
</feature>
<proteinExistence type="inferred from homology"/>
<dbReference type="STRING" id="1322246.BN4_20144"/>
<feature type="transmembrane region" description="Helical" evidence="9">
    <location>
        <begin position="102"/>
        <end position="123"/>
    </location>
</feature>
<dbReference type="CDD" id="cd06582">
    <property type="entry name" value="TM_PBP1_LivH_like"/>
    <property type="match status" value="1"/>
</dbReference>
<feature type="transmembrane region" description="Helical" evidence="9">
    <location>
        <begin position="270"/>
        <end position="291"/>
    </location>
</feature>
<keyword evidence="5" id="KW-0029">Amino-acid transport</keyword>
<dbReference type="eggNOG" id="COG0559">
    <property type="taxonomic scope" value="Bacteria"/>
</dbReference>
<keyword evidence="6 9" id="KW-1133">Transmembrane helix</keyword>
<reference evidence="10 11" key="1">
    <citation type="journal article" date="2013" name="PLoS ONE">
        <title>The first genomic and proteomic characterization of a deep-sea sulfate reducer: insights into the piezophilic lifestyle of Desulfovibrio piezophilus.</title>
        <authorList>
            <person name="Pradel N."/>
            <person name="Ji B."/>
            <person name="Gimenez G."/>
            <person name="Talla E."/>
            <person name="Lenoble P."/>
            <person name="Garel M."/>
            <person name="Tamburini C."/>
            <person name="Fourquet P."/>
            <person name="Lebrun R."/>
            <person name="Bertin P."/>
            <person name="Denis Y."/>
            <person name="Pophillat M."/>
            <person name="Barbe V."/>
            <person name="Ollivier B."/>
            <person name="Dolla A."/>
        </authorList>
    </citation>
    <scope>NUCLEOTIDE SEQUENCE [LARGE SCALE GENOMIC DNA]</scope>
    <source>
        <strain evidence="11">DSM 10523 / SB164P1</strain>
    </source>
</reference>
<dbReference type="GO" id="GO:0006865">
    <property type="term" value="P:amino acid transport"/>
    <property type="evidence" value="ECO:0007669"/>
    <property type="project" value="UniProtKB-KW"/>
</dbReference>
<comment type="subcellular location">
    <subcellularLocation>
        <location evidence="1">Cell membrane</location>
        <topology evidence="1">Multi-pass membrane protein</topology>
    </subcellularLocation>
</comment>
<accession>M1WKU5</accession>
<evidence type="ECO:0000256" key="7">
    <source>
        <dbReference type="ARBA" id="ARBA00023136"/>
    </source>
</evidence>
<dbReference type="PANTHER" id="PTHR11795">
    <property type="entry name" value="BRANCHED-CHAIN AMINO ACID TRANSPORT SYSTEM PERMEASE PROTEIN LIVH"/>
    <property type="match status" value="1"/>
</dbReference>
<keyword evidence="2" id="KW-0813">Transport</keyword>
<dbReference type="BioCyc" id="DPIE1322246:BN4_RS14950-MONOMER"/>
<dbReference type="EMBL" id="FO203427">
    <property type="protein sequence ID" value="CCH50206.1"/>
    <property type="molecule type" value="Genomic_DNA"/>
</dbReference>
<dbReference type="InterPro" id="IPR052157">
    <property type="entry name" value="BCAA_transport_permease"/>
</dbReference>
<dbReference type="HOGENOM" id="CLU_039929_2_0_7"/>
<dbReference type="KEGG" id="dpi:BN4_20144"/>
<reference evidence="11" key="2">
    <citation type="journal article" date="2013" name="Stand. Genomic Sci.">
        <title>Complete genome sequence of Desulfocapsa sulfexigens, a marine deltaproteobacterium specialized in disproportionating inorganic sulfur compounds.</title>
        <authorList>
            <person name="Finster K.W."/>
            <person name="Kjeldsen K.U."/>
            <person name="Kube M."/>
            <person name="Reinhardt R."/>
            <person name="Mussmann M."/>
            <person name="Amann R."/>
            <person name="Schreiber L."/>
        </authorList>
    </citation>
    <scope>NUCLEOTIDE SEQUENCE [LARGE SCALE GENOMIC DNA]</scope>
    <source>
        <strain evidence="11">DSM 10523 / SB164P1</strain>
    </source>
</reference>
<dbReference type="PANTHER" id="PTHR11795:SF445">
    <property type="entry name" value="AMINO ACID ABC TRANSPORTER PERMEASE PROTEIN"/>
    <property type="match status" value="1"/>
</dbReference>
<evidence type="ECO:0000256" key="2">
    <source>
        <dbReference type="ARBA" id="ARBA00022448"/>
    </source>
</evidence>
<dbReference type="AlphaFoldDB" id="M1WKU5"/>
<dbReference type="OrthoDB" id="9807115at2"/>
<evidence type="ECO:0000256" key="1">
    <source>
        <dbReference type="ARBA" id="ARBA00004651"/>
    </source>
</evidence>
<feature type="transmembrane region" description="Helical" evidence="9">
    <location>
        <begin position="234"/>
        <end position="258"/>
    </location>
</feature>
<dbReference type="GO" id="GO:0005886">
    <property type="term" value="C:plasma membrane"/>
    <property type="evidence" value="ECO:0007669"/>
    <property type="project" value="UniProtKB-SubCell"/>
</dbReference>
<organism evidence="10 11">
    <name type="scientific">Pseudodesulfovibrio piezophilus (strain DSM 21447 / JCM 15486 / C1TLV30)</name>
    <name type="common">Desulfovibrio piezophilus</name>
    <dbReference type="NCBI Taxonomy" id="1322246"/>
    <lineage>
        <taxon>Bacteria</taxon>
        <taxon>Pseudomonadati</taxon>
        <taxon>Thermodesulfobacteriota</taxon>
        <taxon>Desulfovibrionia</taxon>
        <taxon>Desulfovibrionales</taxon>
        <taxon>Desulfovibrionaceae</taxon>
    </lineage>
</organism>